<evidence type="ECO:0000256" key="1">
    <source>
        <dbReference type="SAM" id="Phobius"/>
    </source>
</evidence>
<sequence length="415" mass="46648">MMIFLRISGVYPRCKYWTSVGIQFLVYQIASEVFQGFLTSFFSDCTELKSLVRIPKVSSLRVSNCSSLEKLTGLSWSGLKLFSREGCDNLVEFESEFKLESIERVDKERIDLLSLSKLDPLETIMMDSQVSCGWKGTHAIQGLYEPGIFSTFLPGDKVPGQFSHRNTGSSVSFTVPILANLTIRGLNVFSVITKSNNNDSDPMANIVNIDGSYYPTITVVSNKSQGLKWIRGPKFFGVPGEGKDVTWLSHWRFGNRLKGGDEVTILIYTKSEFKVKECGIQLVYYDEKDQDKIRSTELVASTEDHCFLRAGVPSTIHVDPSERGITYQYVRVGIKGNIDLIRDINEKSNKEEQERDLILRLASESGSKSNNNKCGIKGWKGRLIMATLLFLSLPLLARSSLFQQRKKQQPSTSPP</sequence>
<keyword evidence="3" id="KW-1185">Reference proteome</keyword>
<comment type="caution">
    <text evidence="2">The sequence shown here is derived from an EMBL/GenBank/DDBJ whole genome shotgun (WGS) entry which is preliminary data.</text>
</comment>
<dbReference type="AlphaFoldDB" id="A0AAW1Y6N2"/>
<evidence type="ECO:0000313" key="3">
    <source>
        <dbReference type="Proteomes" id="UP001457282"/>
    </source>
</evidence>
<proteinExistence type="predicted"/>
<name>A0AAW1Y6N2_RUBAR</name>
<organism evidence="2 3">
    <name type="scientific">Rubus argutus</name>
    <name type="common">Southern blackberry</name>
    <dbReference type="NCBI Taxonomy" id="59490"/>
    <lineage>
        <taxon>Eukaryota</taxon>
        <taxon>Viridiplantae</taxon>
        <taxon>Streptophyta</taxon>
        <taxon>Embryophyta</taxon>
        <taxon>Tracheophyta</taxon>
        <taxon>Spermatophyta</taxon>
        <taxon>Magnoliopsida</taxon>
        <taxon>eudicotyledons</taxon>
        <taxon>Gunneridae</taxon>
        <taxon>Pentapetalae</taxon>
        <taxon>rosids</taxon>
        <taxon>fabids</taxon>
        <taxon>Rosales</taxon>
        <taxon>Rosaceae</taxon>
        <taxon>Rosoideae</taxon>
        <taxon>Rosoideae incertae sedis</taxon>
        <taxon>Rubus</taxon>
    </lineage>
</organism>
<accession>A0AAW1Y6N2</accession>
<keyword evidence="1" id="KW-0472">Membrane</keyword>
<reference evidence="2 3" key="1">
    <citation type="journal article" date="2023" name="G3 (Bethesda)">
        <title>A chromosome-length genome assembly and annotation of blackberry (Rubus argutus, cv. 'Hillquist').</title>
        <authorList>
            <person name="Bruna T."/>
            <person name="Aryal R."/>
            <person name="Dudchenko O."/>
            <person name="Sargent D.J."/>
            <person name="Mead D."/>
            <person name="Buti M."/>
            <person name="Cavallini A."/>
            <person name="Hytonen T."/>
            <person name="Andres J."/>
            <person name="Pham M."/>
            <person name="Weisz D."/>
            <person name="Mascagni F."/>
            <person name="Usai G."/>
            <person name="Natali L."/>
            <person name="Bassil N."/>
            <person name="Fernandez G.E."/>
            <person name="Lomsadze A."/>
            <person name="Armour M."/>
            <person name="Olukolu B."/>
            <person name="Poorten T."/>
            <person name="Britton C."/>
            <person name="Davik J."/>
            <person name="Ashrafi H."/>
            <person name="Aiden E.L."/>
            <person name="Borodovsky M."/>
            <person name="Worthington M."/>
        </authorList>
    </citation>
    <scope>NUCLEOTIDE SEQUENCE [LARGE SCALE GENOMIC DNA]</scope>
    <source>
        <strain evidence="2">PI 553951</strain>
    </source>
</reference>
<feature type="transmembrane region" description="Helical" evidence="1">
    <location>
        <begin position="379"/>
        <end position="397"/>
    </location>
</feature>
<protein>
    <submittedName>
        <fullName evidence="2">Uncharacterized protein</fullName>
    </submittedName>
</protein>
<dbReference type="Proteomes" id="UP001457282">
    <property type="component" value="Unassembled WGS sequence"/>
</dbReference>
<evidence type="ECO:0000313" key="2">
    <source>
        <dbReference type="EMBL" id="KAK9944051.1"/>
    </source>
</evidence>
<gene>
    <name evidence="2" type="ORF">M0R45_009636</name>
</gene>
<keyword evidence="1" id="KW-0812">Transmembrane</keyword>
<keyword evidence="1" id="KW-1133">Transmembrane helix</keyword>
<dbReference type="EMBL" id="JBEDUW010000002">
    <property type="protein sequence ID" value="KAK9944051.1"/>
    <property type="molecule type" value="Genomic_DNA"/>
</dbReference>